<organismHost>
    <name type="scientific">Mus musculus</name>
    <name type="common">Mouse</name>
    <dbReference type="NCBI Taxonomy" id="10090"/>
</organismHost>
<dbReference type="EMBL" id="LN864566">
    <property type="protein sequence ID" value="CRL86781.1"/>
    <property type="molecule type" value="Genomic_DNA"/>
</dbReference>
<organismHost>
    <name type="scientific">Loxodonta africana</name>
    <name type="common">African elephant</name>
    <dbReference type="NCBI Taxonomy" id="9785"/>
</organismHost>
<name>A0A0K2YXS8_COWPX</name>
<organismHost>
    <name type="scientific">Myodes glareolus</name>
    <name type="common">Bank vole</name>
    <name type="synonym">Clethrionomys glareolus</name>
    <dbReference type="NCBI Taxonomy" id="447135"/>
</organismHost>
<dbReference type="PANTHER" id="PTHR24178:SF9">
    <property type="entry name" value="ANK_REP_REGION DOMAIN-CONTAINING PROTEIN"/>
    <property type="match status" value="1"/>
</dbReference>
<organism evidence="4">
    <name type="scientific">Cowpox virus</name>
    <name type="common">CPV</name>
    <dbReference type="NCBI Taxonomy" id="10243"/>
    <lineage>
        <taxon>Viruses</taxon>
        <taxon>Varidnaviria</taxon>
        <taxon>Bamfordvirae</taxon>
        <taxon>Nucleocytoviricota</taxon>
        <taxon>Pokkesviricetes</taxon>
        <taxon>Chitovirales</taxon>
        <taxon>Poxviridae</taxon>
        <taxon>Chordopoxvirinae</taxon>
        <taxon>Orthopoxvirus</taxon>
        <taxon>Orthopoxvirus cowpox</taxon>
    </lineage>
</organism>
<reference evidence="4" key="1">
    <citation type="journal article" date="2015" name="J. Virol.">
        <title>Out of the reservoir: Phenotypic and genotypic characterization of a novel cowpox virus isolated from a common vole.</title>
        <authorList>
            <person name="Hoffmann D."/>
            <person name="Franke A."/>
            <person name="Jenckel M."/>
            <person name="Tamosiunaite A."/>
            <person name="Schluckebier J."/>
            <person name="Granzow H."/>
            <person name="Hoffmann B."/>
            <person name="Fischer S."/>
            <person name="Ulrich R.G."/>
            <person name="Hoper D."/>
            <person name="Goller K."/>
            <person name="Osterrieder N."/>
            <person name="Beer M."/>
        </authorList>
    </citation>
    <scope>NUCLEOTIDE SEQUENCE [LARGE SCALE GENOMIC DNA]</scope>
    <source>
        <strain evidence="4">FM2292</strain>
    </source>
</reference>
<dbReference type="PROSITE" id="PS50297">
    <property type="entry name" value="ANK_REP_REGION"/>
    <property type="match status" value="1"/>
</dbReference>
<evidence type="ECO:0000256" key="1">
    <source>
        <dbReference type="ARBA" id="ARBA00022737"/>
    </source>
</evidence>
<dbReference type="Gene3D" id="1.25.40.20">
    <property type="entry name" value="Ankyrin repeat-containing domain"/>
    <property type="match status" value="2"/>
</dbReference>
<dbReference type="InterPro" id="IPR036770">
    <property type="entry name" value="Ankyrin_rpt-contain_sf"/>
</dbReference>
<organismHost>
    <name type="scientific">Homo sapiens</name>
    <name type="common">Human</name>
    <dbReference type="NCBI Taxonomy" id="9606"/>
</organismHost>
<dbReference type="PANTHER" id="PTHR24178">
    <property type="entry name" value="MOLTING PROTEIN MLT-4"/>
    <property type="match status" value="1"/>
</dbReference>
<organismHost>
    <name type="scientific">Apodemus sylvaticus</name>
    <name type="common">European woodmouse</name>
    <dbReference type="NCBI Taxonomy" id="10129"/>
</organismHost>
<accession>A0A0K2YXS8</accession>
<keyword evidence="1" id="KW-0677">Repeat</keyword>
<evidence type="ECO:0000256" key="2">
    <source>
        <dbReference type="ARBA" id="ARBA00023043"/>
    </source>
</evidence>
<keyword evidence="2 3" id="KW-0040">ANK repeat</keyword>
<sequence>MIFVIESKLSQIYRNRNRNRNRNINFYTTIDNIMSAEYYLSLYAKYNSKNLDVFRNMLQAIEPSGHYHILHAYCGIKGLDERFVEELLHRGYSPNETDDDGNYPLHIASKINNNRIVATLLAHGADPNACDKQHKTPLYYLSGTDDEVIERINLLVQYGAKINNSVDEEGCGPLLACTDPSERVFKKIMSIGFEAKIVDKFGKNHIHRHLMSDNPKASTISWMMKLGISPSKPDHDGNTPLHIVCSKSVKNVDIINLLLPSTDVNKQNKFGDSPLTLLIKTLTPAHLINKLLSTSNVITDQTVNICIFYDRDDVLEIINDKGKQYDSTDFKMAVEVGSIRCVKYLLDNDIICEDAMYYAVLSEYEAMVDYLLFNHFSVDSVVNGHTCMSECVRINNPIILSKLMLHNPTSETMYLTMKAIEKDRLDKSIIIPFIAYFVLMHPDFCKNRRYFTSYKRFVTDYVHEGVSYEVFDDYF</sequence>
<evidence type="ECO:0000313" key="4">
    <source>
        <dbReference type="EMBL" id="CRL86781.1"/>
    </source>
</evidence>
<dbReference type="SUPFAM" id="SSF48403">
    <property type="entry name" value="Ankyrin repeat"/>
    <property type="match status" value="2"/>
</dbReference>
<dbReference type="PROSITE" id="PS50088">
    <property type="entry name" value="ANK_REPEAT"/>
    <property type="match status" value="1"/>
</dbReference>
<proteinExistence type="predicted"/>
<protein>
    <submittedName>
        <fullName evidence="4">CPXV039 protein</fullName>
    </submittedName>
</protein>
<dbReference type="Pfam" id="PF12796">
    <property type="entry name" value="Ank_2"/>
    <property type="match status" value="2"/>
</dbReference>
<dbReference type="SMART" id="SM00248">
    <property type="entry name" value="ANK"/>
    <property type="match status" value="7"/>
</dbReference>
<evidence type="ECO:0000256" key="3">
    <source>
        <dbReference type="PROSITE-ProRule" id="PRU00023"/>
    </source>
</evidence>
<dbReference type="Proteomes" id="UP000154367">
    <property type="component" value="Segment"/>
</dbReference>
<reference evidence="4" key="2">
    <citation type="submission" date="2015-05" db="EMBL/GenBank/DDBJ databases">
        <title>Utilizing next-generation sequencing to resolve the backbone and inform taxonomy of the Core Goodeniaceae.</title>
        <authorList>
            <person name="Michener P.S."/>
            <person name="Gardner A.G."/>
            <person name="Jabaily R.S."/>
            <person name="Sessa E."/>
        </authorList>
    </citation>
    <scope>NUCLEOTIDE SEQUENCE</scope>
    <source>
        <strain evidence="4">FM2292</strain>
    </source>
</reference>
<organismHost>
    <name type="scientific">Microtus agrestis</name>
    <name type="common">Short-tailed field vole</name>
    <dbReference type="NCBI Taxonomy" id="29092"/>
</organismHost>
<organismHost>
    <name type="scientific">Bos taurus</name>
    <name type="common">Bovine</name>
    <dbReference type="NCBI Taxonomy" id="9913"/>
</organismHost>
<gene>
    <name evidence="4" type="primary">CPXV039</name>
</gene>
<organismHost>
    <name type="scientific">Felis catus</name>
    <name type="common">Cat</name>
    <name type="synonym">Felis silvestris catus</name>
    <dbReference type="NCBI Taxonomy" id="9685"/>
</organismHost>
<feature type="repeat" description="ANK" evidence="3">
    <location>
        <begin position="100"/>
        <end position="132"/>
    </location>
</feature>
<dbReference type="InterPro" id="IPR002110">
    <property type="entry name" value="Ankyrin_rpt"/>
</dbReference>